<dbReference type="PANTHER" id="PTHR10196:SF69">
    <property type="entry name" value="GLYCEROL KINASE"/>
    <property type="match status" value="1"/>
</dbReference>
<evidence type="ECO:0000256" key="7">
    <source>
        <dbReference type="ARBA" id="ARBA00022798"/>
    </source>
</evidence>
<dbReference type="SUPFAM" id="SSF53067">
    <property type="entry name" value="Actin-like ATPase domain"/>
    <property type="match status" value="2"/>
</dbReference>
<dbReference type="Proteomes" id="UP000570595">
    <property type="component" value="Unassembled WGS sequence"/>
</dbReference>
<dbReference type="CDD" id="cd07792">
    <property type="entry name" value="ASKHA_NBD_FGGY_GK1-3-like"/>
    <property type="match status" value="1"/>
</dbReference>
<proteinExistence type="inferred from homology"/>
<dbReference type="GO" id="GO:0019563">
    <property type="term" value="P:glycerol catabolic process"/>
    <property type="evidence" value="ECO:0007669"/>
    <property type="project" value="UniProtKB-UniPathway"/>
</dbReference>
<dbReference type="GO" id="GO:0006641">
    <property type="term" value="P:triglyceride metabolic process"/>
    <property type="evidence" value="ECO:0007669"/>
    <property type="project" value="TreeGrafter"/>
</dbReference>
<dbReference type="PIRSF" id="PIRSF000538">
    <property type="entry name" value="GlpK"/>
    <property type="match status" value="1"/>
</dbReference>
<comment type="similarity">
    <text evidence="2 10">Belongs to the FGGY kinase family.</text>
</comment>
<comment type="pathway">
    <text evidence="1">Polyol metabolism; glycerol degradation via glycerol kinase pathway; sn-glycerol 3-phosphate from glycerol: step 1/1.</text>
</comment>
<keyword evidence="5" id="KW-0547">Nucleotide-binding</keyword>
<keyword evidence="6 10" id="KW-0418">Kinase</keyword>
<name>A0A7J6L7Q3_PEROL</name>
<dbReference type="NCBIfam" id="TIGR01311">
    <property type="entry name" value="glycerol_kin"/>
    <property type="match status" value="1"/>
</dbReference>
<dbReference type="PROSITE" id="PS00445">
    <property type="entry name" value="FGGY_KINASES_2"/>
    <property type="match status" value="1"/>
</dbReference>
<evidence type="ECO:0000256" key="6">
    <source>
        <dbReference type="ARBA" id="ARBA00022777"/>
    </source>
</evidence>
<gene>
    <name evidence="13" type="ORF">FOZ61_007686</name>
</gene>
<dbReference type="GO" id="GO:0005524">
    <property type="term" value="F:ATP binding"/>
    <property type="evidence" value="ECO:0007669"/>
    <property type="project" value="UniProtKB-KW"/>
</dbReference>
<evidence type="ECO:0000256" key="3">
    <source>
        <dbReference type="ARBA" id="ARBA00012099"/>
    </source>
</evidence>
<dbReference type="InterPro" id="IPR042018">
    <property type="entry name" value="GK1-3_metazoan-type"/>
</dbReference>
<dbReference type="EC" id="2.7.1.30" evidence="3"/>
<evidence type="ECO:0000256" key="10">
    <source>
        <dbReference type="RuleBase" id="RU003733"/>
    </source>
</evidence>
<dbReference type="UniPathway" id="UPA00618">
    <property type="reaction ID" value="UER00672"/>
</dbReference>
<dbReference type="NCBIfam" id="NF000756">
    <property type="entry name" value="PRK00047.1"/>
    <property type="match status" value="1"/>
</dbReference>
<evidence type="ECO:0000256" key="1">
    <source>
        <dbReference type="ARBA" id="ARBA00005190"/>
    </source>
</evidence>
<evidence type="ECO:0000259" key="11">
    <source>
        <dbReference type="Pfam" id="PF00370"/>
    </source>
</evidence>
<sequence length="525" mass="57893">MADRNGCHGKYILSIDQGTTSSRAIIFAEDGQVVHVKGYPFEQKYPNPGWCEQDPYDILQSTIRSINEVSELITPYGCITAVGITNQRETVIAWDKVTGKPLYNAIVWLDLRTYDTVKALTMDGSKDRFRQITGLPISTYFTALKIRWLLDNVDDVSDAVKEGRCLFGTVDSWLTYNLTGGPDNGGIHVTDVTNASRYMLMDLKTLEWSEEVCHALNIPLETLPKIVPSSGYIGTISSALHPAICNVPITAMLGDQQSSLVGHGCIQEGQGKMTLGKGCFMLVNTGQHIVPSSFGILTTVAFQRSGGDVYYALEGSIANTGRAVQWLCEKLQLIDTPDEVEKLALTVPNTGGVTFVPAFTGLFAPYWRPDARAVITGMTLGTTKAHICRAVLEAVALQVLDVVEAMEKHIGHPLEMFYVDGGMTKNDLFLQMQADTLVKELYPANLFEFTSFGVAYAAGLAVDFWDNVPLQSLILNLGGHRKVEPHSEALTQRKAVRRRWNDALQRSLNLEEHCPLPDNDKARML</sequence>
<keyword evidence="4 10" id="KW-0808">Transferase</keyword>
<dbReference type="InterPro" id="IPR018485">
    <property type="entry name" value="FGGY_C"/>
</dbReference>
<reference evidence="13 14" key="1">
    <citation type="submission" date="2020-04" db="EMBL/GenBank/DDBJ databases">
        <title>Perkinsus olseni comparative genomics.</title>
        <authorList>
            <person name="Bogema D.R."/>
        </authorList>
    </citation>
    <scope>NUCLEOTIDE SEQUENCE [LARGE SCALE GENOMIC DNA]</scope>
    <source>
        <strain evidence="13">ATCC PRA-179</strain>
    </source>
</reference>
<dbReference type="InterPro" id="IPR043129">
    <property type="entry name" value="ATPase_NBD"/>
</dbReference>
<evidence type="ECO:0000313" key="14">
    <source>
        <dbReference type="Proteomes" id="UP000570595"/>
    </source>
</evidence>
<dbReference type="Pfam" id="PF00370">
    <property type="entry name" value="FGGY_N"/>
    <property type="match status" value="1"/>
</dbReference>
<evidence type="ECO:0000256" key="4">
    <source>
        <dbReference type="ARBA" id="ARBA00022679"/>
    </source>
</evidence>
<dbReference type="GO" id="GO:0005739">
    <property type="term" value="C:mitochondrion"/>
    <property type="evidence" value="ECO:0007669"/>
    <property type="project" value="TreeGrafter"/>
</dbReference>
<evidence type="ECO:0000256" key="9">
    <source>
        <dbReference type="ARBA" id="ARBA00043149"/>
    </source>
</evidence>
<dbReference type="Gene3D" id="3.30.420.40">
    <property type="match status" value="2"/>
</dbReference>
<dbReference type="InterPro" id="IPR000577">
    <property type="entry name" value="Carb_kinase_FGGY"/>
</dbReference>
<dbReference type="FunFam" id="3.30.420.40:FF:000086">
    <property type="entry name" value="Glycerol kinase"/>
    <property type="match status" value="1"/>
</dbReference>
<keyword evidence="8" id="KW-0067">ATP-binding</keyword>
<comment type="caution">
    <text evidence="13">The sequence shown here is derived from an EMBL/GenBank/DDBJ whole genome shotgun (WGS) entry which is preliminary data.</text>
</comment>
<keyword evidence="7" id="KW-0319">Glycerol metabolism</keyword>
<dbReference type="GO" id="GO:0046167">
    <property type="term" value="P:glycerol-3-phosphate biosynthetic process"/>
    <property type="evidence" value="ECO:0007669"/>
    <property type="project" value="TreeGrafter"/>
</dbReference>
<dbReference type="EMBL" id="JABAHT010000479">
    <property type="protein sequence ID" value="KAF4655216.1"/>
    <property type="molecule type" value="Genomic_DNA"/>
</dbReference>
<evidence type="ECO:0000313" key="13">
    <source>
        <dbReference type="EMBL" id="KAF4655216.1"/>
    </source>
</evidence>
<dbReference type="InterPro" id="IPR018484">
    <property type="entry name" value="FGGY_N"/>
</dbReference>
<dbReference type="InterPro" id="IPR018483">
    <property type="entry name" value="Carb_kinase_FGGY_CS"/>
</dbReference>
<feature type="domain" description="Carbohydrate kinase FGGY C-terminal" evidence="12">
    <location>
        <begin position="272"/>
        <end position="461"/>
    </location>
</feature>
<dbReference type="InterPro" id="IPR005999">
    <property type="entry name" value="Glycerol_kin"/>
</dbReference>
<evidence type="ECO:0000259" key="12">
    <source>
        <dbReference type="Pfam" id="PF02782"/>
    </source>
</evidence>
<accession>A0A7J6L7Q3</accession>
<evidence type="ECO:0000256" key="8">
    <source>
        <dbReference type="ARBA" id="ARBA00022840"/>
    </source>
</evidence>
<feature type="domain" description="Carbohydrate kinase FGGY N-terminal" evidence="11">
    <location>
        <begin position="11"/>
        <end position="262"/>
    </location>
</feature>
<dbReference type="PROSITE" id="PS00933">
    <property type="entry name" value="FGGY_KINASES_1"/>
    <property type="match status" value="1"/>
</dbReference>
<evidence type="ECO:0000256" key="5">
    <source>
        <dbReference type="ARBA" id="ARBA00022741"/>
    </source>
</evidence>
<dbReference type="PANTHER" id="PTHR10196">
    <property type="entry name" value="SUGAR KINASE"/>
    <property type="match status" value="1"/>
</dbReference>
<evidence type="ECO:0000256" key="2">
    <source>
        <dbReference type="ARBA" id="ARBA00009156"/>
    </source>
</evidence>
<protein>
    <recommendedName>
        <fullName evidence="3">glycerol kinase</fullName>
        <ecNumber evidence="3">2.7.1.30</ecNumber>
    </recommendedName>
    <alternativeName>
        <fullName evidence="9">ATP:glycerol 3-phosphotransferase</fullName>
    </alternativeName>
</protein>
<organism evidence="13 14">
    <name type="scientific">Perkinsus olseni</name>
    <name type="common">Perkinsus atlanticus</name>
    <dbReference type="NCBI Taxonomy" id="32597"/>
    <lineage>
        <taxon>Eukaryota</taxon>
        <taxon>Sar</taxon>
        <taxon>Alveolata</taxon>
        <taxon>Perkinsozoa</taxon>
        <taxon>Perkinsea</taxon>
        <taxon>Perkinsida</taxon>
        <taxon>Perkinsidae</taxon>
        <taxon>Perkinsus</taxon>
    </lineage>
</organism>
<dbReference type="OrthoDB" id="5422795at2759"/>
<dbReference type="AlphaFoldDB" id="A0A7J6L7Q3"/>
<dbReference type="Pfam" id="PF02782">
    <property type="entry name" value="FGGY_C"/>
    <property type="match status" value="1"/>
</dbReference>
<dbReference type="GO" id="GO:0004370">
    <property type="term" value="F:glycerol kinase activity"/>
    <property type="evidence" value="ECO:0007669"/>
    <property type="project" value="UniProtKB-EC"/>
</dbReference>